<gene>
    <name evidence="2" type="ORF">TSOC_006729</name>
</gene>
<accession>A0A2J8A2W4</accession>
<sequence>MSAFGGYGRYGDRLAAATRRACEGLPQGRGPSPPPRGRPPLLGASGVDLAHTAYGLARLGPGLVPRNLVHTASPGAARTNQAEGETEVAVGAEAEMGTEAEAAWGGFPRVLHRELRRCMHKAAGGRAATEVGGWR</sequence>
<protein>
    <submittedName>
        <fullName evidence="2">Uncharacterized protein</fullName>
    </submittedName>
</protein>
<feature type="region of interest" description="Disordered" evidence="1">
    <location>
        <begin position="23"/>
        <end position="44"/>
    </location>
</feature>
<keyword evidence="3" id="KW-1185">Reference proteome</keyword>
<comment type="caution">
    <text evidence="2">The sequence shown here is derived from an EMBL/GenBank/DDBJ whole genome shotgun (WGS) entry which is preliminary data.</text>
</comment>
<evidence type="ECO:0000313" key="2">
    <source>
        <dbReference type="EMBL" id="PNH06854.1"/>
    </source>
</evidence>
<dbReference type="EMBL" id="PGGS01000211">
    <property type="protein sequence ID" value="PNH06854.1"/>
    <property type="molecule type" value="Genomic_DNA"/>
</dbReference>
<dbReference type="AlphaFoldDB" id="A0A2J8A2W4"/>
<evidence type="ECO:0000256" key="1">
    <source>
        <dbReference type="SAM" id="MobiDB-lite"/>
    </source>
</evidence>
<name>A0A2J8A2W4_9CHLO</name>
<evidence type="ECO:0000313" key="3">
    <source>
        <dbReference type="Proteomes" id="UP000236333"/>
    </source>
</evidence>
<organism evidence="2 3">
    <name type="scientific">Tetrabaena socialis</name>
    <dbReference type="NCBI Taxonomy" id="47790"/>
    <lineage>
        <taxon>Eukaryota</taxon>
        <taxon>Viridiplantae</taxon>
        <taxon>Chlorophyta</taxon>
        <taxon>core chlorophytes</taxon>
        <taxon>Chlorophyceae</taxon>
        <taxon>CS clade</taxon>
        <taxon>Chlamydomonadales</taxon>
        <taxon>Tetrabaenaceae</taxon>
        <taxon>Tetrabaena</taxon>
    </lineage>
</organism>
<reference evidence="2 3" key="1">
    <citation type="journal article" date="2017" name="Mol. Biol. Evol.">
        <title>The 4-celled Tetrabaena socialis nuclear genome reveals the essential components for genetic control of cell number at the origin of multicellularity in the volvocine lineage.</title>
        <authorList>
            <person name="Featherston J."/>
            <person name="Arakaki Y."/>
            <person name="Hanschen E.R."/>
            <person name="Ferris P.J."/>
            <person name="Michod R.E."/>
            <person name="Olson B.J.S.C."/>
            <person name="Nozaki H."/>
            <person name="Durand P.M."/>
        </authorList>
    </citation>
    <scope>NUCLEOTIDE SEQUENCE [LARGE SCALE GENOMIC DNA]</scope>
    <source>
        <strain evidence="2 3">NIES-571</strain>
    </source>
</reference>
<proteinExistence type="predicted"/>
<dbReference type="Proteomes" id="UP000236333">
    <property type="component" value="Unassembled WGS sequence"/>
</dbReference>